<organism evidence="2 3">
    <name type="scientific">Austropuccinia psidii MF-1</name>
    <dbReference type="NCBI Taxonomy" id="1389203"/>
    <lineage>
        <taxon>Eukaryota</taxon>
        <taxon>Fungi</taxon>
        <taxon>Dikarya</taxon>
        <taxon>Basidiomycota</taxon>
        <taxon>Pucciniomycotina</taxon>
        <taxon>Pucciniomycetes</taxon>
        <taxon>Pucciniales</taxon>
        <taxon>Sphaerophragmiaceae</taxon>
        <taxon>Austropuccinia</taxon>
    </lineage>
</organism>
<gene>
    <name evidence="2" type="ORF">O181_091170</name>
</gene>
<evidence type="ECO:0000256" key="1">
    <source>
        <dbReference type="SAM" id="MobiDB-lite"/>
    </source>
</evidence>
<protein>
    <submittedName>
        <fullName evidence="2">Uncharacterized protein</fullName>
    </submittedName>
</protein>
<evidence type="ECO:0000313" key="2">
    <source>
        <dbReference type="EMBL" id="MBW0551455.1"/>
    </source>
</evidence>
<dbReference type="Proteomes" id="UP000765509">
    <property type="component" value="Unassembled WGS sequence"/>
</dbReference>
<keyword evidence="3" id="KW-1185">Reference proteome</keyword>
<feature type="region of interest" description="Disordered" evidence="1">
    <location>
        <begin position="28"/>
        <end position="64"/>
    </location>
</feature>
<accession>A0A9Q3IX79</accession>
<name>A0A9Q3IX79_9BASI</name>
<feature type="compositionally biased region" description="Low complexity" evidence="1">
    <location>
        <begin position="39"/>
        <end position="64"/>
    </location>
</feature>
<dbReference type="EMBL" id="AVOT02057328">
    <property type="protein sequence ID" value="MBW0551455.1"/>
    <property type="molecule type" value="Genomic_DNA"/>
</dbReference>
<evidence type="ECO:0000313" key="3">
    <source>
        <dbReference type="Proteomes" id="UP000765509"/>
    </source>
</evidence>
<comment type="caution">
    <text evidence="2">The sequence shown here is derived from an EMBL/GenBank/DDBJ whole genome shotgun (WGS) entry which is preliminary data.</text>
</comment>
<proteinExistence type="predicted"/>
<reference evidence="2" key="1">
    <citation type="submission" date="2021-03" db="EMBL/GenBank/DDBJ databases">
        <title>Draft genome sequence of rust myrtle Austropuccinia psidii MF-1, a brazilian biotype.</title>
        <authorList>
            <person name="Quecine M.C."/>
            <person name="Pachon D.M.R."/>
            <person name="Bonatelli M.L."/>
            <person name="Correr F.H."/>
            <person name="Franceschini L.M."/>
            <person name="Leite T.F."/>
            <person name="Margarido G.R.A."/>
            <person name="Almeida C.A."/>
            <person name="Ferrarezi J.A."/>
            <person name="Labate C.A."/>
        </authorList>
    </citation>
    <scope>NUCLEOTIDE SEQUENCE</scope>
    <source>
        <strain evidence="2">MF-1</strain>
    </source>
</reference>
<dbReference type="AlphaFoldDB" id="A0A9Q3IX79"/>
<sequence>MIKCPTHSPVTASKMSNCAIITLEREPSLMHPPTRAHAHAYAQTPAPADAHANAPPHAHANATAPHPRYCVAGSTSVICKMTIPPRRSPLMDDLVRSNPPLYIKTG</sequence>